<reference evidence="1 2" key="1">
    <citation type="submission" date="2021-01" db="EMBL/GenBank/DDBJ databases">
        <title>Whole genome shotgun sequence of Actinoplanes palleronii NBRC 14916.</title>
        <authorList>
            <person name="Komaki H."/>
            <person name="Tamura T."/>
        </authorList>
    </citation>
    <scope>NUCLEOTIDE SEQUENCE [LARGE SCALE GENOMIC DNA]</scope>
    <source>
        <strain evidence="1 2">NBRC 14916</strain>
    </source>
</reference>
<dbReference type="Proteomes" id="UP000624709">
    <property type="component" value="Unassembled WGS sequence"/>
</dbReference>
<comment type="caution">
    <text evidence="1">The sequence shown here is derived from an EMBL/GenBank/DDBJ whole genome shotgun (WGS) entry which is preliminary data.</text>
</comment>
<dbReference type="RefSeq" id="WP_203827848.1">
    <property type="nucleotide sequence ID" value="NZ_BAAATY010000026.1"/>
</dbReference>
<accession>A0ABQ4BGD4</accession>
<keyword evidence="2" id="KW-1185">Reference proteome</keyword>
<sequence>MLSYGALGGALGIPSGAPKTEALGSDPTSSRSARCVQSLSPQAGAGADSGGLVTTEITFWHDVELAKSQFSYGKGNDAKDYAQDQRVEEQGGIGAEAYRYVRAPAEEQVLIPVLEVRHSNLEVSVRFITSAPPGGLDARSKQLFGAAGAYANEVLATVRKAAPAPAPATS</sequence>
<protein>
    <submittedName>
        <fullName evidence="1">Uncharacterized protein</fullName>
    </submittedName>
</protein>
<dbReference type="EMBL" id="BOMS01000091">
    <property type="protein sequence ID" value="GIE69714.1"/>
    <property type="molecule type" value="Genomic_DNA"/>
</dbReference>
<evidence type="ECO:0000313" key="1">
    <source>
        <dbReference type="EMBL" id="GIE69714.1"/>
    </source>
</evidence>
<name>A0ABQ4BGD4_9ACTN</name>
<proteinExistence type="predicted"/>
<gene>
    <name evidence="1" type="ORF">Apa02nite_058220</name>
</gene>
<organism evidence="1 2">
    <name type="scientific">Actinoplanes palleronii</name>
    <dbReference type="NCBI Taxonomy" id="113570"/>
    <lineage>
        <taxon>Bacteria</taxon>
        <taxon>Bacillati</taxon>
        <taxon>Actinomycetota</taxon>
        <taxon>Actinomycetes</taxon>
        <taxon>Micromonosporales</taxon>
        <taxon>Micromonosporaceae</taxon>
        <taxon>Actinoplanes</taxon>
    </lineage>
</organism>
<evidence type="ECO:0000313" key="2">
    <source>
        <dbReference type="Proteomes" id="UP000624709"/>
    </source>
</evidence>